<dbReference type="Proteomes" id="UP000799750">
    <property type="component" value="Unassembled WGS sequence"/>
</dbReference>
<sequence>MAWHGPRSGQTRGVGGLSFGDRGSWQAIELWVQKFADRRRGSGRLAWCRGGPGSVLRRRWTTRGKRRNDTVARRRGSSPWSQWPPGAVVREEVRLSAKERRQPTGQAEGRDLSVRRTGINPSSQHVSTDAWADLKRGSPGDGVMGPLQGHCPVERSPQ</sequence>
<accession>A0A6A6RDB4</accession>
<evidence type="ECO:0000313" key="3">
    <source>
        <dbReference type="Proteomes" id="UP000799750"/>
    </source>
</evidence>
<dbReference type="EMBL" id="MU004181">
    <property type="protein sequence ID" value="KAF2502551.1"/>
    <property type="molecule type" value="Genomic_DNA"/>
</dbReference>
<organism evidence="2 3">
    <name type="scientific">Lophium mytilinum</name>
    <dbReference type="NCBI Taxonomy" id="390894"/>
    <lineage>
        <taxon>Eukaryota</taxon>
        <taxon>Fungi</taxon>
        <taxon>Dikarya</taxon>
        <taxon>Ascomycota</taxon>
        <taxon>Pezizomycotina</taxon>
        <taxon>Dothideomycetes</taxon>
        <taxon>Pleosporomycetidae</taxon>
        <taxon>Mytilinidiales</taxon>
        <taxon>Mytilinidiaceae</taxon>
        <taxon>Lophium</taxon>
    </lineage>
</organism>
<proteinExistence type="predicted"/>
<feature type="region of interest" description="Disordered" evidence="1">
    <location>
        <begin position="61"/>
        <end position="158"/>
    </location>
</feature>
<feature type="compositionally biased region" description="Basic and acidic residues" evidence="1">
    <location>
        <begin position="89"/>
        <end position="114"/>
    </location>
</feature>
<reference evidence="2" key="1">
    <citation type="journal article" date="2020" name="Stud. Mycol.">
        <title>101 Dothideomycetes genomes: a test case for predicting lifestyles and emergence of pathogens.</title>
        <authorList>
            <person name="Haridas S."/>
            <person name="Albert R."/>
            <person name="Binder M."/>
            <person name="Bloem J."/>
            <person name="Labutti K."/>
            <person name="Salamov A."/>
            <person name="Andreopoulos B."/>
            <person name="Baker S."/>
            <person name="Barry K."/>
            <person name="Bills G."/>
            <person name="Bluhm B."/>
            <person name="Cannon C."/>
            <person name="Castanera R."/>
            <person name="Culley D."/>
            <person name="Daum C."/>
            <person name="Ezra D."/>
            <person name="Gonzalez J."/>
            <person name="Henrissat B."/>
            <person name="Kuo A."/>
            <person name="Liang C."/>
            <person name="Lipzen A."/>
            <person name="Lutzoni F."/>
            <person name="Magnuson J."/>
            <person name="Mondo S."/>
            <person name="Nolan M."/>
            <person name="Ohm R."/>
            <person name="Pangilinan J."/>
            <person name="Park H.-J."/>
            <person name="Ramirez L."/>
            <person name="Alfaro M."/>
            <person name="Sun H."/>
            <person name="Tritt A."/>
            <person name="Yoshinaga Y."/>
            <person name="Zwiers L.-H."/>
            <person name="Turgeon B."/>
            <person name="Goodwin S."/>
            <person name="Spatafora J."/>
            <person name="Crous P."/>
            <person name="Grigoriev I."/>
        </authorList>
    </citation>
    <scope>NUCLEOTIDE SEQUENCE</scope>
    <source>
        <strain evidence="2">CBS 269.34</strain>
    </source>
</reference>
<evidence type="ECO:0000256" key="1">
    <source>
        <dbReference type="SAM" id="MobiDB-lite"/>
    </source>
</evidence>
<protein>
    <submittedName>
        <fullName evidence="2">Uncharacterized protein</fullName>
    </submittedName>
</protein>
<evidence type="ECO:0000313" key="2">
    <source>
        <dbReference type="EMBL" id="KAF2502551.1"/>
    </source>
</evidence>
<gene>
    <name evidence="2" type="ORF">BU16DRAFT_532896</name>
</gene>
<dbReference type="AlphaFoldDB" id="A0A6A6RDB4"/>
<keyword evidence="3" id="KW-1185">Reference proteome</keyword>
<name>A0A6A6RDB4_9PEZI</name>